<dbReference type="CDD" id="cd09325">
    <property type="entry name" value="TDT_C4-dicarb_trans"/>
    <property type="match status" value="1"/>
</dbReference>
<dbReference type="Proteomes" id="UP000322553">
    <property type="component" value="Chromosome"/>
</dbReference>
<keyword evidence="4" id="KW-0472">Membrane</keyword>
<dbReference type="KEGG" id="kuy:FY550_00520"/>
<gene>
    <name evidence="5" type="ORF">FY550_00520</name>
</gene>
<organism evidence="5 6">
    <name type="scientific">Kushneria phosphatilytica</name>
    <dbReference type="NCBI Taxonomy" id="657387"/>
    <lineage>
        <taxon>Bacteria</taxon>
        <taxon>Pseudomonadati</taxon>
        <taxon>Pseudomonadota</taxon>
        <taxon>Gammaproteobacteria</taxon>
        <taxon>Oceanospirillales</taxon>
        <taxon>Halomonadaceae</taxon>
        <taxon>Kushneria</taxon>
    </lineage>
</organism>
<evidence type="ECO:0000256" key="3">
    <source>
        <dbReference type="ARBA" id="ARBA00022989"/>
    </source>
</evidence>
<protein>
    <submittedName>
        <fullName evidence="5">TDT family transporter</fullName>
    </submittedName>
</protein>
<keyword evidence="3" id="KW-1133">Transmembrane helix</keyword>
<evidence type="ECO:0000313" key="5">
    <source>
        <dbReference type="EMBL" id="QEL09757.1"/>
    </source>
</evidence>
<evidence type="ECO:0000256" key="2">
    <source>
        <dbReference type="ARBA" id="ARBA00022692"/>
    </source>
</evidence>
<dbReference type="GO" id="GO:0005886">
    <property type="term" value="C:plasma membrane"/>
    <property type="evidence" value="ECO:0007669"/>
    <property type="project" value="TreeGrafter"/>
</dbReference>
<accession>A0A1S1NSL8</accession>
<sequence length="326" mass="34753">MSLRLEDAIRGAPTPMAGLALGIASLGWSWESFADLEGVAQQAGAAIGAVLLLILAIRFIRHPQSLRQDLAHPVVGSVVPTFAMALMVVSKAFGHWEPTLGTALWLLAVGLHLIFLCAFVIHRLREFELHHMVPGWFVPPVGIIVADVAFPGVPALQPLALGLLWFGMIMYALLLPVMVHRLIFAAEIPDAAKPTIAIMAAPASLSLAGYLTVSAEPSPLLVALLGGIALLMTVVIYLAFFRLLRLPYSPGYAAFTFPMVIGATAMSKTAEWLASQGVPASLVTQVQTLADIEITVATAVVGYVVLRYATYYGQRLAMVDLSGHPG</sequence>
<dbReference type="AlphaFoldDB" id="A0A1S1NSL8"/>
<keyword evidence="6" id="KW-1185">Reference proteome</keyword>
<evidence type="ECO:0000256" key="1">
    <source>
        <dbReference type="ARBA" id="ARBA00004141"/>
    </source>
</evidence>
<keyword evidence="2" id="KW-0812">Transmembrane</keyword>
<dbReference type="InterPro" id="IPR038665">
    <property type="entry name" value="Voltage-dep_anion_channel_sf"/>
</dbReference>
<evidence type="ECO:0000256" key="4">
    <source>
        <dbReference type="ARBA" id="ARBA00023136"/>
    </source>
</evidence>
<dbReference type="InterPro" id="IPR052951">
    <property type="entry name" value="Tellurite_res_ion_channel"/>
</dbReference>
<reference evidence="5 6" key="1">
    <citation type="submission" date="2019-08" db="EMBL/GenBank/DDBJ databases">
        <title>Complete genome sequence of Kushneria sp. YCWA18, a halophilic phosphate-solubilizing bacterium isolated from Daqiao saltern in China.</title>
        <authorList>
            <person name="Du G.-X."/>
            <person name="Qu L.-Y."/>
        </authorList>
    </citation>
    <scope>NUCLEOTIDE SEQUENCE [LARGE SCALE GENOMIC DNA]</scope>
    <source>
        <strain evidence="5 6">YCWA18</strain>
    </source>
</reference>
<dbReference type="GO" id="GO:0046583">
    <property type="term" value="F:monoatomic cation efflux transmembrane transporter activity"/>
    <property type="evidence" value="ECO:0007669"/>
    <property type="project" value="TreeGrafter"/>
</dbReference>
<dbReference type="PANTHER" id="PTHR37955:SF1">
    <property type="entry name" value="DEP DOMAIN-CONTAINING PROTEIN"/>
    <property type="match status" value="1"/>
</dbReference>
<proteinExistence type="predicted"/>
<dbReference type="OrthoDB" id="309023at2"/>
<dbReference type="Gene3D" id="1.50.10.150">
    <property type="entry name" value="Voltage-dependent anion channel"/>
    <property type="match status" value="1"/>
</dbReference>
<dbReference type="InterPro" id="IPR004695">
    <property type="entry name" value="SLAC1/Mae1/Ssu1/TehA"/>
</dbReference>
<comment type="subcellular location">
    <subcellularLocation>
        <location evidence="1">Membrane</location>
        <topology evidence="1">Multi-pass membrane protein</topology>
    </subcellularLocation>
</comment>
<dbReference type="PANTHER" id="PTHR37955">
    <property type="entry name" value="TELLURITE RESISTANCE PROTEIN TEHA"/>
    <property type="match status" value="1"/>
</dbReference>
<dbReference type="RefSeq" id="WP_070980554.1">
    <property type="nucleotide sequence ID" value="NZ_CP043420.1"/>
</dbReference>
<dbReference type="EMBL" id="CP043420">
    <property type="protein sequence ID" value="QEL09757.1"/>
    <property type="molecule type" value="Genomic_DNA"/>
</dbReference>
<dbReference type="Pfam" id="PF03595">
    <property type="entry name" value="SLAC1"/>
    <property type="match status" value="1"/>
</dbReference>
<dbReference type="STRING" id="657387.BH688_13545"/>
<evidence type="ECO:0000313" key="6">
    <source>
        <dbReference type="Proteomes" id="UP000322553"/>
    </source>
</evidence>
<name>A0A1S1NSL8_9GAMM</name>